<evidence type="ECO:0000259" key="2">
    <source>
        <dbReference type="Pfam" id="PF26133"/>
    </source>
</evidence>
<dbReference type="InterPro" id="IPR058352">
    <property type="entry name" value="DUF8039"/>
</dbReference>
<evidence type="ECO:0000313" key="3">
    <source>
        <dbReference type="EMBL" id="EES20124.1"/>
    </source>
</evidence>
<dbReference type="AlphaFoldDB" id="C6JRJ7"/>
<feature type="region of interest" description="Disordered" evidence="1">
    <location>
        <begin position="586"/>
        <end position="619"/>
    </location>
</feature>
<feature type="region of interest" description="Disordered" evidence="1">
    <location>
        <begin position="181"/>
        <end position="214"/>
    </location>
</feature>
<feature type="region of interest" description="Disordered" evidence="1">
    <location>
        <begin position="304"/>
        <end position="334"/>
    </location>
</feature>
<feature type="compositionally biased region" description="Basic and acidic residues" evidence="1">
    <location>
        <begin position="181"/>
        <end position="194"/>
    </location>
</feature>
<dbReference type="Pfam" id="PF26133">
    <property type="entry name" value="DUF8039"/>
    <property type="match status" value="1"/>
</dbReference>
<organism evidence="3">
    <name type="scientific">Sorghum bicolor</name>
    <name type="common">Sorghum</name>
    <name type="synonym">Sorghum vulgare</name>
    <dbReference type="NCBI Taxonomy" id="4558"/>
    <lineage>
        <taxon>Eukaryota</taxon>
        <taxon>Viridiplantae</taxon>
        <taxon>Streptophyta</taxon>
        <taxon>Embryophyta</taxon>
        <taxon>Tracheophyta</taxon>
        <taxon>Spermatophyta</taxon>
        <taxon>Magnoliopsida</taxon>
        <taxon>Liliopsida</taxon>
        <taxon>Poales</taxon>
        <taxon>Poaceae</taxon>
        <taxon>PACMAD clade</taxon>
        <taxon>Panicoideae</taxon>
        <taxon>Andropogonodae</taxon>
        <taxon>Andropogoneae</taxon>
        <taxon>Sorghinae</taxon>
        <taxon>Sorghum</taxon>
    </lineage>
</organism>
<feature type="compositionally biased region" description="Acidic residues" evidence="1">
    <location>
        <begin position="144"/>
        <end position="154"/>
    </location>
</feature>
<gene>
    <name evidence="3" type="primary">Sb0010s010930</name>
    <name evidence="3" type="ORF">SORBIDRAFT_0010s010930</name>
</gene>
<accession>C6JRJ7</accession>
<dbReference type="EMBL" id="GL002604">
    <property type="protein sequence ID" value="EES20124.1"/>
    <property type="molecule type" value="Genomic_DNA"/>
</dbReference>
<dbReference type="PANTHER" id="PTHR33018:SF19">
    <property type="entry name" value="OS12G0558775 PROTEIN"/>
    <property type="match status" value="1"/>
</dbReference>
<reference evidence="3" key="1">
    <citation type="journal article" date="2009" name="Nature">
        <title>The Sorghum bicolor genome and the diversification of grasses.</title>
        <authorList>
            <person name="Paterson A.H."/>
            <person name="Bowers J.E."/>
            <person name="Bruggmann R."/>
            <person name="Dubchak I."/>
            <person name="Grimwood J."/>
            <person name="Gundlach H."/>
            <person name="Haberer G."/>
            <person name="Hellsten U."/>
            <person name="Mitros T."/>
            <person name="Poliakov A."/>
            <person name="Schmutz J."/>
            <person name="Spannagl M."/>
            <person name="Tang H."/>
            <person name="Wang X."/>
            <person name="Wicker T."/>
            <person name="Bharti A.K."/>
            <person name="Chapman J."/>
            <person name="Feltus F.A."/>
            <person name="Gowik U."/>
            <person name="Grigoriev I.V."/>
            <person name="Lyons E."/>
            <person name="Maher C.A."/>
            <person name="Martis M."/>
            <person name="Narechania A."/>
            <person name="Otillar R.P."/>
            <person name="Penning B.W."/>
            <person name="Salamov A.A."/>
            <person name="Wang Y."/>
            <person name="Zhang L."/>
            <person name="Carpita N.C."/>
            <person name="Freeling M."/>
            <person name="Gingle A.R."/>
            <person name="Hash C.T."/>
            <person name="Keller B."/>
            <person name="Klein P."/>
            <person name="Kresovich S."/>
            <person name="McCann M.C."/>
            <person name="Ming R."/>
            <person name="Peterson D.G."/>
            <person name="Mehboob-ur-Rahman"/>
            <person name="Ware D."/>
            <person name="Westhoff P."/>
            <person name="Mayer K.F."/>
            <person name="Messing J."/>
            <person name="Rokhsar D.S."/>
        </authorList>
    </citation>
    <scope>NUCLEOTIDE SEQUENCE [LARGE SCALE GENOMIC DNA]</scope>
</reference>
<feature type="domain" description="DUF8039" evidence="2">
    <location>
        <begin position="214"/>
        <end position="283"/>
    </location>
</feature>
<dbReference type="PANTHER" id="PTHR33018">
    <property type="entry name" value="OS10G0338966 PROTEIN-RELATED"/>
    <property type="match status" value="1"/>
</dbReference>
<feature type="compositionally biased region" description="Basic and acidic residues" evidence="1">
    <location>
        <begin position="323"/>
        <end position="334"/>
    </location>
</feature>
<dbReference type="HOGENOM" id="CLU_402064_0_0_1"/>
<protein>
    <recommendedName>
        <fullName evidence="2">DUF8039 domain-containing protein</fullName>
    </recommendedName>
</protein>
<name>C6JRJ7_SORBI</name>
<feature type="non-terminal residue" evidence="3">
    <location>
        <position position="1"/>
    </location>
</feature>
<feature type="region of interest" description="Disordered" evidence="1">
    <location>
        <begin position="50"/>
        <end position="110"/>
    </location>
</feature>
<feature type="compositionally biased region" description="Polar residues" evidence="1">
    <location>
        <begin position="50"/>
        <end position="66"/>
    </location>
</feature>
<evidence type="ECO:0000256" key="1">
    <source>
        <dbReference type="SAM" id="MobiDB-lite"/>
    </source>
</evidence>
<proteinExistence type="predicted"/>
<sequence length="685" mass="75467">RLPSSLLPPPSSLAALHPPPRCWHPCLRVPTPHGVYGFEIRHACTSSVYGGGRTSSAAQRSRATTPSWPPHPAQTRCTRTKHEMSRSTDSAAQGLGNSELPPQEGQEIEDQLTQEQLDEELQNDVDVMLTEEDVHEEETRETFEGEEEEDEDESSSSGGYFAEPDTEEAVSRILKYAEDSEKGTFTPSREKDELSLGLGNAEHTGRTRGRSSKLREVAIGRAHPPGGVWHGNPIPDGYTRVEVHTVNPNYISWEIEYPTPEGLVKLGDVINQFILWHKKDIVLNVSPTLSEVHMQLDDQHGDVYSPARGDHMTGEVPHSSQTPRDHVPEEKQTSLARHTEQLIISSKGMMTCHKLVHSSTSLMASEILLKRHDRNKDRLLKNKWKKYKDKRRNLIKEDELLGLVDDLCNFIIDEIVDSKGAYHDPLVGSARILMSVMGTLVKSSGYHVIGSLPLGLWSPNSTLAMARPPACPGYPAHRMAPIFGLDCANVMSTVGNKRHAVVGIGADDGCGGDRGPVEWEDAAIVLEQHDAVLCCLERKTPVLRRADVRGAEGAVHVFPRVAIEVSQPHPDREEVDEGLVDVQLRSSGQAEKQRTFADLGPDSGQHWPRNRNVPALSETATASSGVGAYRCASRMMATASQSEATYPSRPQSPLTVPAVACLQHAEVCRSEDELFPWMPRTKATA</sequence>
<feature type="region of interest" description="Disordered" evidence="1">
    <location>
        <begin position="130"/>
        <end position="169"/>
    </location>
</feature>